<reference evidence="1 2" key="1">
    <citation type="submission" date="2019-07" db="EMBL/GenBank/DDBJ databases">
        <title>Reinekea sp. strain SSH23 genome sequencing and assembly.</title>
        <authorList>
            <person name="Kim I."/>
        </authorList>
    </citation>
    <scope>NUCLEOTIDE SEQUENCE [LARGE SCALE GENOMIC DNA]</scope>
    <source>
        <strain evidence="1 2">SSH23</strain>
    </source>
</reference>
<keyword evidence="2" id="KW-1185">Reference proteome</keyword>
<sequence>MREADRGQDEMMQQHIQGQANAFGMGVDLALRDLRYLKSEMDTILTESDYSKIKHCVFELSETPKILVSAMVVPEMDFHGNALQKLGLQDEVYSYIFFNCISYEGKGCFVFSWLTDHDGYCSKFIDSLLALSDDQVSDAIVRFCYSFSENTWALPSWWDSLSKPAKESIGDRLMQGTPMAIHPIDCLKDDNHRFNAMRISKRELRVHEKT</sequence>
<dbReference type="Proteomes" id="UP000321764">
    <property type="component" value="Unassembled WGS sequence"/>
</dbReference>
<name>A0A5C8Z8H1_9GAMM</name>
<evidence type="ECO:0000313" key="2">
    <source>
        <dbReference type="Proteomes" id="UP000321764"/>
    </source>
</evidence>
<proteinExistence type="predicted"/>
<protein>
    <submittedName>
        <fullName evidence="1">Uncharacterized protein</fullName>
    </submittedName>
</protein>
<evidence type="ECO:0000313" key="1">
    <source>
        <dbReference type="EMBL" id="TXR53967.1"/>
    </source>
</evidence>
<dbReference type="EMBL" id="VKAD01000001">
    <property type="protein sequence ID" value="TXR53967.1"/>
    <property type="molecule type" value="Genomic_DNA"/>
</dbReference>
<organism evidence="1 2">
    <name type="scientific">Reinekea thalattae</name>
    <dbReference type="NCBI Taxonomy" id="2593301"/>
    <lineage>
        <taxon>Bacteria</taxon>
        <taxon>Pseudomonadati</taxon>
        <taxon>Pseudomonadota</taxon>
        <taxon>Gammaproteobacteria</taxon>
        <taxon>Oceanospirillales</taxon>
        <taxon>Saccharospirillaceae</taxon>
        <taxon>Reinekea</taxon>
    </lineage>
</organism>
<dbReference type="RefSeq" id="WP_147713366.1">
    <property type="nucleotide sequence ID" value="NZ_VKAD01000001.1"/>
</dbReference>
<gene>
    <name evidence="1" type="ORF">FME95_05305</name>
</gene>
<accession>A0A5C8Z8H1</accession>
<dbReference type="OrthoDB" id="583051at2"/>
<comment type="caution">
    <text evidence="1">The sequence shown here is derived from an EMBL/GenBank/DDBJ whole genome shotgun (WGS) entry which is preliminary data.</text>
</comment>
<dbReference type="AlphaFoldDB" id="A0A5C8Z8H1"/>